<gene>
    <name evidence="1" type="ORF">B9P89_20895</name>
</gene>
<evidence type="ECO:0000313" key="1">
    <source>
        <dbReference type="EMBL" id="OYQ99575.1"/>
    </source>
</evidence>
<comment type="caution">
    <text evidence="1">The sequence shown here is derived from an EMBL/GenBank/DDBJ whole genome shotgun (WGS) entry which is preliminary data.</text>
</comment>
<name>A0AA44NHZ7_CITFR</name>
<reference evidence="1 2" key="1">
    <citation type="submission" date="2017-04" db="EMBL/GenBank/DDBJ databases">
        <title>Emergence of KPC-2-producing Citrobacter isolates from sediments of a Chinese river.</title>
        <authorList>
            <person name="Zheng B."/>
        </authorList>
    </citation>
    <scope>NUCLEOTIDE SEQUENCE [LARGE SCALE GENOMIC DNA]</scope>
    <source>
        <strain evidence="1 2">C191</strain>
    </source>
</reference>
<proteinExistence type="predicted"/>
<dbReference type="AlphaFoldDB" id="A0AA44NHZ7"/>
<organism evidence="1 2">
    <name type="scientific">Citrobacter freundii</name>
    <dbReference type="NCBI Taxonomy" id="546"/>
    <lineage>
        <taxon>Bacteria</taxon>
        <taxon>Pseudomonadati</taxon>
        <taxon>Pseudomonadota</taxon>
        <taxon>Gammaproteobacteria</taxon>
        <taxon>Enterobacterales</taxon>
        <taxon>Enterobacteriaceae</taxon>
        <taxon>Citrobacter</taxon>
        <taxon>Citrobacter freundii complex</taxon>
    </lineage>
</organism>
<protein>
    <submittedName>
        <fullName evidence="1">Uncharacterized protein</fullName>
    </submittedName>
</protein>
<evidence type="ECO:0000313" key="2">
    <source>
        <dbReference type="Proteomes" id="UP000215827"/>
    </source>
</evidence>
<dbReference type="EMBL" id="NEFA01000031">
    <property type="protein sequence ID" value="OYQ99575.1"/>
    <property type="molecule type" value="Genomic_DNA"/>
</dbReference>
<dbReference type="Proteomes" id="UP000215827">
    <property type="component" value="Unassembled WGS sequence"/>
</dbReference>
<accession>A0AA44NHZ7</accession>
<dbReference type="RefSeq" id="WP_008322431.1">
    <property type="nucleotide sequence ID" value="NZ_CP038653.1"/>
</dbReference>
<sequence>MTKYKFEAVDTSTPPNAEDLAYALMSAFGALASTVVGKDTEKQAELFSKLDQALAHNQGASSYIELARICQATKFSLTGER</sequence>